<organism evidence="1 2">
    <name type="scientific">Faecalibacterium prausnitzii</name>
    <dbReference type="NCBI Taxonomy" id="853"/>
    <lineage>
        <taxon>Bacteria</taxon>
        <taxon>Bacillati</taxon>
        <taxon>Bacillota</taxon>
        <taxon>Clostridia</taxon>
        <taxon>Eubacteriales</taxon>
        <taxon>Oscillospiraceae</taxon>
        <taxon>Faecalibacterium</taxon>
    </lineage>
</organism>
<dbReference type="InterPro" id="IPR026002">
    <property type="entry name" value="ATC_hydrolase-like"/>
</dbReference>
<comment type="caution">
    <text evidence="1">The sequence shown here is derived from an EMBL/GenBank/DDBJ whole genome shotgun (WGS) entry which is preliminary data.</text>
</comment>
<name>A0A2A7AZZ8_9FIRM</name>
<dbReference type="RefSeq" id="WP_097778975.1">
    <property type="nucleotide sequence ID" value="NZ_NMTZ01000010.1"/>
</dbReference>
<dbReference type="EMBL" id="NMTZ01000010">
    <property type="protein sequence ID" value="PDX84715.1"/>
    <property type="molecule type" value="Genomic_DNA"/>
</dbReference>
<keyword evidence="1" id="KW-0378">Hydrolase</keyword>
<evidence type="ECO:0000313" key="1">
    <source>
        <dbReference type="EMBL" id="PDX84715.1"/>
    </source>
</evidence>
<reference evidence="1 2" key="1">
    <citation type="journal article" date="2017" name="Front. Microbiol.">
        <title>New Insights into the Diversity of the Genus Faecalibacterium.</title>
        <authorList>
            <person name="Benevides L."/>
            <person name="Burman S."/>
            <person name="Martin R."/>
            <person name="Robert V."/>
            <person name="Thomas M."/>
            <person name="Miquel S."/>
            <person name="Chain F."/>
            <person name="Sokol H."/>
            <person name="Bermudez-Humaran L.G."/>
            <person name="Morrison M."/>
            <person name="Langella P."/>
            <person name="Azevedo V.A."/>
            <person name="Chatel J.M."/>
            <person name="Soares S."/>
        </authorList>
    </citation>
    <scope>NUCLEOTIDE SEQUENCE [LARGE SCALE GENOMIC DNA]</scope>
    <source>
        <strain evidence="1 2">CNCM I 4644</strain>
    </source>
</reference>
<dbReference type="Proteomes" id="UP000220480">
    <property type="component" value="Unassembled WGS sequence"/>
</dbReference>
<accession>A0A2A7AZZ8</accession>
<sequence length="201" mass="22685">MKAKETYLSRDFRETAAQRFPAQAKQLNAAFDARLNALLAENAGASKEKQYHLKRQILPGISAYETLQRVMPKEEALQTVHGYVEHLARTSHKQLAALLHIPGLYRLVPGVFVKSTRSIFGPAAGFAPKELQTGNGVWRVDMMKCPYHDTCAEYGCPELCRCFCDSDDISYTGLHPKLIWERSMTLGRGNDRCDFCMKTIK</sequence>
<dbReference type="Pfam" id="PF14196">
    <property type="entry name" value="ATC_hydrolase"/>
    <property type="match status" value="1"/>
</dbReference>
<protein>
    <submittedName>
        <fullName evidence="1">L-2-amino-thiazoline-4-carboxylic acid hydrolase</fullName>
    </submittedName>
</protein>
<evidence type="ECO:0000313" key="2">
    <source>
        <dbReference type="Proteomes" id="UP000220480"/>
    </source>
</evidence>
<dbReference type="GO" id="GO:0016787">
    <property type="term" value="F:hydrolase activity"/>
    <property type="evidence" value="ECO:0007669"/>
    <property type="project" value="UniProtKB-KW"/>
</dbReference>
<gene>
    <name evidence="1" type="ORF">CGS59_03785</name>
</gene>
<proteinExistence type="predicted"/>
<dbReference type="AlphaFoldDB" id="A0A2A7AZZ8"/>